<dbReference type="Pfam" id="PF02388">
    <property type="entry name" value="FemAB"/>
    <property type="match status" value="2"/>
</dbReference>
<dbReference type="PANTHER" id="PTHR36174">
    <property type="entry name" value="LIPID II:GLYCINE GLYCYLTRANSFERASE"/>
    <property type="match status" value="1"/>
</dbReference>
<dbReference type="GO" id="GO:0071555">
    <property type="term" value="P:cell wall organization"/>
    <property type="evidence" value="ECO:0007669"/>
    <property type="project" value="UniProtKB-KW"/>
</dbReference>
<evidence type="ECO:0000256" key="1">
    <source>
        <dbReference type="ARBA" id="ARBA00009943"/>
    </source>
</evidence>
<keyword evidence="5" id="KW-0012">Acyltransferase</keyword>
<dbReference type="GO" id="GO:0016755">
    <property type="term" value="F:aminoacyltransferase activity"/>
    <property type="evidence" value="ECO:0007669"/>
    <property type="project" value="InterPro"/>
</dbReference>
<evidence type="ECO:0000256" key="3">
    <source>
        <dbReference type="ARBA" id="ARBA00022960"/>
    </source>
</evidence>
<keyword evidence="6" id="KW-0961">Cell wall biogenesis/degradation</keyword>
<reference evidence="7" key="1">
    <citation type="submission" date="2023-05" db="EMBL/GenBank/DDBJ databases">
        <title>Streptantibioticus silvisoli sp. nov., acidotolerant actinomycetes 1 from pine litter.</title>
        <authorList>
            <person name="Swiecimska M."/>
            <person name="Golinska P."/>
            <person name="Sangal V."/>
            <person name="Wachnowicz B."/>
            <person name="Goodfellow M."/>
        </authorList>
    </citation>
    <scope>NUCLEOTIDE SEQUENCE</scope>
    <source>
        <strain evidence="7">SL13</strain>
    </source>
</reference>
<comment type="similarity">
    <text evidence="1">Belongs to the FemABX family.</text>
</comment>
<dbReference type="GO" id="GO:0009252">
    <property type="term" value="P:peptidoglycan biosynthetic process"/>
    <property type="evidence" value="ECO:0007669"/>
    <property type="project" value="UniProtKB-KW"/>
</dbReference>
<evidence type="ECO:0000256" key="5">
    <source>
        <dbReference type="ARBA" id="ARBA00023315"/>
    </source>
</evidence>
<evidence type="ECO:0000256" key="4">
    <source>
        <dbReference type="ARBA" id="ARBA00022984"/>
    </source>
</evidence>
<organism evidence="7">
    <name type="scientific">Streptantibioticus silvisoli</name>
    <dbReference type="NCBI Taxonomy" id="2705255"/>
    <lineage>
        <taxon>Bacteria</taxon>
        <taxon>Bacillati</taxon>
        <taxon>Actinomycetota</taxon>
        <taxon>Actinomycetes</taxon>
        <taxon>Kitasatosporales</taxon>
        <taxon>Streptomycetaceae</taxon>
        <taxon>Streptantibioticus</taxon>
    </lineage>
</organism>
<evidence type="ECO:0000313" key="7">
    <source>
        <dbReference type="EMBL" id="MDI5973836.1"/>
    </source>
</evidence>
<protein>
    <submittedName>
        <fullName evidence="7">Peptidoglycan bridge formation glycyltransferase FemA/FemB family protein</fullName>
    </submittedName>
</protein>
<keyword evidence="4" id="KW-0573">Peptidoglycan synthesis</keyword>
<evidence type="ECO:0000256" key="2">
    <source>
        <dbReference type="ARBA" id="ARBA00022679"/>
    </source>
</evidence>
<dbReference type="RefSeq" id="WP_271316373.1">
    <property type="nucleotide sequence ID" value="NZ_JABXJJ020000053.1"/>
</dbReference>
<dbReference type="EMBL" id="JABXJJ020000053">
    <property type="protein sequence ID" value="MDI5973836.1"/>
    <property type="molecule type" value="Genomic_DNA"/>
</dbReference>
<dbReference type="PANTHER" id="PTHR36174:SF1">
    <property type="entry name" value="LIPID II:GLYCINE GLYCYLTRANSFERASE"/>
    <property type="match status" value="1"/>
</dbReference>
<gene>
    <name evidence="7" type="ORF">POF50_031610</name>
</gene>
<dbReference type="InterPro" id="IPR016181">
    <property type="entry name" value="Acyl_CoA_acyltransferase"/>
</dbReference>
<dbReference type="PROSITE" id="PS51191">
    <property type="entry name" value="FEMABX"/>
    <property type="match status" value="1"/>
</dbReference>
<sequence length="371" mass="42062">MTFRLRTISRDDHLAFIRGLDSASHTQVPSWGGVKPDWRSESLGWLKDGELRGTALVLYRPVPKLKRYLAYLPEGPVIDWHDPDIGRWLYPMLAYLKSQGAFSVKMGPPVIGRRWDAAVIKEAIADPAVHRLGDLPPTSEDPRAAALTDRLRRNGWRRTGDEEGGFGAGQPRHVYQLPLEGRSLEEVQQGFNQQWRRNIKKADKSGVKVVLGGYGELPAFYELYAETAERDKFLPRPLEYFQRMWDSLTAEDPDRMRLYLAEHEGDTLAAATTLTVGRHVWYSYGASTSRKREVQPNNALQWRMIQDAHAGGASVYDFRGITDTLEESDPHIGLLRFKSGTGGGAAEYVGEWDYPLNKLLHKALDLYLSRR</sequence>
<proteinExistence type="inferred from homology"/>
<name>A0AA90H8G0_9ACTN</name>
<dbReference type="GO" id="GO:0008360">
    <property type="term" value="P:regulation of cell shape"/>
    <property type="evidence" value="ECO:0007669"/>
    <property type="project" value="UniProtKB-KW"/>
</dbReference>
<comment type="caution">
    <text evidence="7">The sequence shown here is derived from an EMBL/GenBank/DDBJ whole genome shotgun (WGS) entry which is preliminary data.</text>
</comment>
<dbReference type="SUPFAM" id="SSF55729">
    <property type="entry name" value="Acyl-CoA N-acyltransferases (Nat)"/>
    <property type="match status" value="2"/>
</dbReference>
<dbReference type="AlphaFoldDB" id="A0AA90H8G0"/>
<evidence type="ECO:0000256" key="6">
    <source>
        <dbReference type="ARBA" id="ARBA00023316"/>
    </source>
</evidence>
<keyword evidence="2" id="KW-0808">Transferase</keyword>
<dbReference type="InterPro" id="IPR050644">
    <property type="entry name" value="PG_Glycine_Bridge_Synth"/>
</dbReference>
<dbReference type="Gene3D" id="3.40.630.30">
    <property type="match status" value="2"/>
</dbReference>
<accession>A0AA90H8G0</accession>
<keyword evidence="3" id="KW-0133">Cell shape</keyword>
<dbReference type="InterPro" id="IPR003447">
    <property type="entry name" value="FEMABX"/>
</dbReference>